<gene>
    <name evidence="3" type="ORF">F442_04508</name>
</gene>
<feature type="region of interest" description="Disordered" evidence="2">
    <location>
        <begin position="18"/>
        <end position="47"/>
    </location>
</feature>
<dbReference type="Proteomes" id="UP000018948">
    <property type="component" value="Unassembled WGS sequence"/>
</dbReference>
<name>W2ZST0_PHYNI</name>
<reference evidence="3 4" key="1">
    <citation type="submission" date="2013-11" db="EMBL/GenBank/DDBJ databases">
        <title>The Genome Sequence of Phytophthora parasitica P10297.</title>
        <authorList>
            <consortium name="The Broad Institute Genomics Platform"/>
            <person name="Russ C."/>
            <person name="Tyler B."/>
            <person name="Panabieres F."/>
            <person name="Shan W."/>
            <person name="Tripathy S."/>
            <person name="Grunwald N."/>
            <person name="Machado M."/>
            <person name="Johnson C.S."/>
            <person name="Walker B."/>
            <person name="Young S.K."/>
            <person name="Zeng Q."/>
            <person name="Gargeya S."/>
            <person name="Fitzgerald M."/>
            <person name="Haas B."/>
            <person name="Abouelleil A."/>
            <person name="Allen A.W."/>
            <person name="Alvarado L."/>
            <person name="Arachchi H.M."/>
            <person name="Berlin A.M."/>
            <person name="Chapman S.B."/>
            <person name="Gainer-Dewar J."/>
            <person name="Goldberg J."/>
            <person name="Griggs A."/>
            <person name="Gujja S."/>
            <person name="Hansen M."/>
            <person name="Howarth C."/>
            <person name="Imamovic A."/>
            <person name="Ireland A."/>
            <person name="Larimer J."/>
            <person name="McCowan C."/>
            <person name="Murphy C."/>
            <person name="Pearson M."/>
            <person name="Poon T.W."/>
            <person name="Priest M."/>
            <person name="Roberts A."/>
            <person name="Saif S."/>
            <person name="Shea T."/>
            <person name="Sisk P."/>
            <person name="Sykes S."/>
            <person name="Wortman J."/>
            <person name="Nusbaum C."/>
            <person name="Birren B."/>
        </authorList>
    </citation>
    <scope>NUCLEOTIDE SEQUENCE [LARGE SCALE GENOMIC DNA]</scope>
    <source>
        <strain evidence="3 4">P10297</strain>
    </source>
</reference>
<evidence type="ECO:0000256" key="1">
    <source>
        <dbReference type="SAM" id="Coils"/>
    </source>
</evidence>
<comment type="caution">
    <text evidence="3">The sequence shown here is derived from an EMBL/GenBank/DDBJ whole genome shotgun (WGS) entry which is preliminary data.</text>
</comment>
<feature type="coiled-coil region" evidence="1">
    <location>
        <begin position="69"/>
        <end position="179"/>
    </location>
</feature>
<dbReference type="AlphaFoldDB" id="W2ZST0"/>
<evidence type="ECO:0000313" key="4">
    <source>
        <dbReference type="Proteomes" id="UP000018948"/>
    </source>
</evidence>
<sequence length="430" mass="49294">MEASGGDLSVVVILETVEQQSKPETEEQVPSMDVRFATPPPSGVPSAKYVDEIGGLSPSDKDTACIKDAAEAKRARRSAIEKKSRQRRQGILKSMREEVKRLEEMYSEMEKRNEVGALFSLVQWQSLGDATTANLNELQQKYSELTLVAHALSQDQVVLQNLLQEHKNFNRTVSSLLEETQADTFAIWDSGVPPSSSFAAKFRPLSIAEGYALVRESYEEIQKLKKKKFTESEDFDTTGASFMGWTDKRKFDQNSQALQYSFTKHFPFEDPQHVFTKSWNTFLDGPKLENLAFDNSVQSRFEVLQVLNDDLLIIRRDHRMPRFPMTFTSVQVLFRLQTTTGYTLCIRSISSPEITNLLEPHEYLIDVFHWTHFNRLYNEYDEPAGCEIVTAGSINDHNRLKSDYWLFEIVCSVLRWESLTIAPVFLIRTQ</sequence>
<evidence type="ECO:0000313" key="3">
    <source>
        <dbReference type="EMBL" id="ETP50081.1"/>
    </source>
</evidence>
<proteinExistence type="predicted"/>
<dbReference type="EMBL" id="ANIY01001012">
    <property type="protein sequence ID" value="ETP50081.1"/>
    <property type="molecule type" value="Genomic_DNA"/>
</dbReference>
<evidence type="ECO:0008006" key="5">
    <source>
        <dbReference type="Google" id="ProtNLM"/>
    </source>
</evidence>
<protein>
    <recommendedName>
        <fullName evidence="5">BZIP domain-containing protein</fullName>
    </recommendedName>
</protein>
<keyword evidence="1" id="KW-0175">Coiled coil</keyword>
<dbReference type="OrthoDB" id="123651at2759"/>
<evidence type="ECO:0000256" key="2">
    <source>
        <dbReference type="SAM" id="MobiDB-lite"/>
    </source>
</evidence>
<accession>W2ZST0</accession>
<organism evidence="3 4">
    <name type="scientific">Phytophthora nicotianae P10297</name>
    <dbReference type="NCBI Taxonomy" id="1317064"/>
    <lineage>
        <taxon>Eukaryota</taxon>
        <taxon>Sar</taxon>
        <taxon>Stramenopiles</taxon>
        <taxon>Oomycota</taxon>
        <taxon>Peronosporomycetes</taxon>
        <taxon>Peronosporales</taxon>
        <taxon>Peronosporaceae</taxon>
        <taxon>Phytophthora</taxon>
    </lineage>
</organism>